<protein>
    <submittedName>
        <fullName evidence="1">Uncharacterized protein</fullName>
    </submittedName>
</protein>
<dbReference type="AlphaFoldDB" id="A0A1Y2BZ05"/>
<evidence type="ECO:0000313" key="2">
    <source>
        <dbReference type="Proteomes" id="UP000193642"/>
    </source>
</evidence>
<accession>A0A1Y2BZ05</accession>
<reference evidence="1 2" key="1">
    <citation type="submission" date="2016-07" db="EMBL/GenBank/DDBJ databases">
        <title>Pervasive Adenine N6-methylation of Active Genes in Fungi.</title>
        <authorList>
            <consortium name="DOE Joint Genome Institute"/>
            <person name="Mondo S.J."/>
            <person name="Dannebaum R.O."/>
            <person name="Kuo R.C."/>
            <person name="Labutti K."/>
            <person name="Haridas S."/>
            <person name="Kuo A."/>
            <person name="Salamov A."/>
            <person name="Ahrendt S.R."/>
            <person name="Lipzen A."/>
            <person name="Sullivan W."/>
            <person name="Andreopoulos W.B."/>
            <person name="Clum A."/>
            <person name="Lindquist E."/>
            <person name="Daum C."/>
            <person name="Ramamoorthy G.K."/>
            <person name="Gryganskyi A."/>
            <person name="Culley D."/>
            <person name="Magnuson J.K."/>
            <person name="James T.Y."/>
            <person name="O'Malley M.A."/>
            <person name="Stajich J.E."/>
            <person name="Spatafora J.W."/>
            <person name="Visel A."/>
            <person name="Grigoriev I.V."/>
        </authorList>
    </citation>
    <scope>NUCLEOTIDE SEQUENCE [LARGE SCALE GENOMIC DNA]</scope>
    <source>
        <strain evidence="1 2">JEL800</strain>
    </source>
</reference>
<dbReference type="Proteomes" id="UP000193642">
    <property type="component" value="Unassembled WGS sequence"/>
</dbReference>
<proteinExistence type="predicted"/>
<gene>
    <name evidence="1" type="ORF">BCR33DRAFT_410417</name>
</gene>
<sequence>MSTDWSQLRVGKDYWIHVDWLEGWIVPGSEQDKEENSYMQRGVSIYHYGVTTKFETVNHMNPLTKKDFNFVSSFPFPRNAEIHCIASLEPILRQVLPSSMRIIKHTKQDLPPDIDEVYQLLDERFRKKCGRCTGTGFNSLKLTSGRYEKRPCYCMGMGRVPSITNKFRKAIYAATDEFWRSKPWLLFRMNHTLRVVFPDGRERYFQLWVEVERVM</sequence>
<keyword evidence="2" id="KW-1185">Reference proteome</keyword>
<dbReference type="EMBL" id="MCGO01000040">
    <property type="protein sequence ID" value="ORY39305.1"/>
    <property type="molecule type" value="Genomic_DNA"/>
</dbReference>
<name>A0A1Y2BZ05_9FUNG</name>
<comment type="caution">
    <text evidence="1">The sequence shown here is derived from an EMBL/GenBank/DDBJ whole genome shotgun (WGS) entry which is preliminary data.</text>
</comment>
<evidence type="ECO:0000313" key="1">
    <source>
        <dbReference type="EMBL" id="ORY39305.1"/>
    </source>
</evidence>
<organism evidence="1 2">
    <name type="scientific">Rhizoclosmatium globosum</name>
    <dbReference type="NCBI Taxonomy" id="329046"/>
    <lineage>
        <taxon>Eukaryota</taxon>
        <taxon>Fungi</taxon>
        <taxon>Fungi incertae sedis</taxon>
        <taxon>Chytridiomycota</taxon>
        <taxon>Chytridiomycota incertae sedis</taxon>
        <taxon>Chytridiomycetes</taxon>
        <taxon>Chytridiales</taxon>
        <taxon>Chytriomycetaceae</taxon>
        <taxon>Rhizoclosmatium</taxon>
    </lineage>
</organism>